<dbReference type="InParanoid" id="A0A3N4KGC6"/>
<organism evidence="1 2">
    <name type="scientific">Morchella conica CCBAS932</name>
    <dbReference type="NCBI Taxonomy" id="1392247"/>
    <lineage>
        <taxon>Eukaryota</taxon>
        <taxon>Fungi</taxon>
        <taxon>Dikarya</taxon>
        <taxon>Ascomycota</taxon>
        <taxon>Pezizomycotina</taxon>
        <taxon>Pezizomycetes</taxon>
        <taxon>Pezizales</taxon>
        <taxon>Morchellaceae</taxon>
        <taxon>Morchella</taxon>
    </lineage>
</organism>
<evidence type="ECO:0000313" key="1">
    <source>
        <dbReference type="EMBL" id="RPB07411.1"/>
    </source>
</evidence>
<evidence type="ECO:0000313" key="2">
    <source>
        <dbReference type="Proteomes" id="UP000277580"/>
    </source>
</evidence>
<dbReference type="Proteomes" id="UP000277580">
    <property type="component" value="Unassembled WGS sequence"/>
</dbReference>
<sequence length="244" mass="26768">MDTGVLAEPHPSIAHEEYYKHIHDELLEPQRMKQLLAWCGRKALTPKDGKVGDATAAAVARIIEEEVLSDVLSNPGLSSWFNREDSQPSTVIKKPNPRNIDNLAKVEAIEASLKKLLAEKATWRSLLKTDVKATLSLAGGPDMNKLLQPSESAFASSSRSQDLLAEARSLVKQHSGEIEFQVDQLADGIHKLDHYGKAADRLAGRILEDAEAALAVREAKVRVEAGTGKLPLMEVLRSLARLER</sequence>
<dbReference type="GO" id="GO:0007059">
    <property type="term" value="P:chromosome segregation"/>
    <property type="evidence" value="ECO:0007669"/>
    <property type="project" value="InterPro"/>
</dbReference>
<dbReference type="GO" id="GO:0000444">
    <property type="term" value="C:MIS12/MIND type complex"/>
    <property type="evidence" value="ECO:0007669"/>
    <property type="project" value="InterPro"/>
</dbReference>
<keyword evidence="2" id="KW-1185">Reference proteome</keyword>
<dbReference type="OrthoDB" id="3364649at2759"/>
<dbReference type="AlphaFoldDB" id="A0A3N4KGC6"/>
<protein>
    <submittedName>
        <fullName evidence="1">Uncharacterized protein</fullName>
    </submittedName>
</protein>
<dbReference type="Pfam" id="PF08202">
    <property type="entry name" value="MIS13"/>
    <property type="match status" value="1"/>
</dbReference>
<dbReference type="PANTHER" id="PTHR14778:SF2">
    <property type="entry name" value="KINETOCHORE-ASSOCIATED PROTEIN DSN1 HOMOLOG"/>
    <property type="match status" value="1"/>
</dbReference>
<name>A0A3N4KGC6_9PEZI</name>
<dbReference type="EMBL" id="ML119184">
    <property type="protein sequence ID" value="RPB07411.1"/>
    <property type="molecule type" value="Genomic_DNA"/>
</dbReference>
<dbReference type="InterPro" id="IPR013218">
    <property type="entry name" value="Dsn1/Mis13"/>
</dbReference>
<dbReference type="GO" id="GO:0051301">
    <property type="term" value="P:cell division"/>
    <property type="evidence" value="ECO:0007669"/>
    <property type="project" value="InterPro"/>
</dbReference>
<dbReference type="STRING" id="1392247.A0A3N4KGC6"/>
<reference evidence="1 2" key="1">
    <citation type="journal article" date="2018" name="Nat. Ecol. Evol.">
        <title>Pezizomycetes genomes reveal the molecular basis of ectomycorrhizal truffle lifestyle.</title>
        <authorList>
            <person name="Murat C."/>
            <person name="Payen T."/>
            <person name="Noel B."/>
            <person name="Kuo A."/>
            <person name="Morin E."/>
            <person name="Chen J."/>
            <person name="Kohler A."/>
            <person name="Krizsan K."/>
            <person name="Balestrini R."/>
            <person name="Da Silva C."/>
            <person name="Montanini B."/>
            <person name="Hainaut M."/>
            <person name="Levati E."/>
            <person name="Barry K.W."/>
            <person name="Belfiori B."/>
            <person name="Cichocki N."/>
            <person name="Clum A."/>
            <person name="Dockter R.B."/>
            <person name="Fauchery L."/>
            <person name="Guy J."/>
            <person name="Iotti M."/>
            <person name="Le Tacon F."/>
            <person name="Lindquist E.A."/>
            <person name="Lipzen A."/>
            <person name="Malagnac F."/>
            <person name="Mello A."/>
            <person name="Molinier V."/>
            <person name="Miyauchi S."/>
            <person name="Poulain J."/>
            <person name="Riccioni C."/>
            <person name="Rubini A."/>
            <person name="Sitrit Y."/>
            <person name="Splivallo R."/>
            <person name="Traeger S."/>
            <person name="Wang M."/>
            <person name="Zifcakova L."/>
            <person name="Wipf D."/>
            <person name="Zambonelli A."/>
            <person name="Paolocci F."/>
            <person name="Nowrousian M."/>
            <person name="Ottonello S."/>
            <person name="Baldrian P."/>
            <person name="Spatafora J.W."/>
            <person name="Henrissat B."/>
            <person name="Nagy L.G."/>
            <person name="Aury J.M."/>
            <person name="Wincker P."/>
            <person name="Grigoriev I.V."/>
            <person name="Bonfante P."/>
            <person name="Martin F.M."/>
        </authorList>
    </citation>
    <scope>NUCLEOTIDE SEQUENCE [LARGE SCALE GENOMIC DNA]</scope>
    <source>
        <strain evidence="1 2">CCBAS932</strain>
    </source>
</reference>
<accession>A0A3N4KGC6</accession>
<dbReference type="PANTHER" id="PTHR14778">
    <property type="entry name" value="KINETOCHORE-ASSOCIATED PROTEIN DSN1 HOMOLOG"/>
    <property type="match status" value="1"/>
</dbReference>
<proteinExistence type="predicted"/>
<gene>
    <name evidence="1" type="ORF">P167DRAFT_414417</name>
</gene>